<proteinExistence type="predicted"/>
<gene>
    <name evidence="1" type="ORF">FHS79_003228</name>
</gene>
<protein>
    <submittedName>
        <fullName evidence="1">Uncharacterized protein</fullName>
    </submittedName>
</protein>
<dbReference type="Proteomes" id="UP000538147">
    <property type="component" value="Unassembled WGS sequence"/>
</dbReference>
<reference evidence="1 2" key="1">
    <citation type="submission" date="2020-08" db="EMBL/GenBank/DDBJ databases">
        <title>Genomic Encyclopedia of Type Strains, Phase IV (KMG-IV): sequencing the most valuable type-strain genomes for metagenomic binning, comparative biology and taxonomic classification.</title>
        <authorList>
            <person name="Goeker M."/>
        </authorList>
    </citation>
    <scope>NUCLEOTIDE SEQUENCE [LARGE SCALE GENOMIC DNA]</scope>
    <source>
        <strain evidence="1 2">DSM 102189</strain>
    </source>
</reference>
<dbReference type="RefSeq" id="WP_274603664.1">
    <property type="nucleotide sequence ID" value="NZ_BMOX01000027.1"/>
</dbReference>
<evidence type="ECO:0000313" key="2">
    <source>
        <dbReference type="Proteomes" id="UP000538147"/>
    </source>
</evidence>
<evidence type="ECO:0000313" key="1">
    <source>
        <dbReference type="EMBL" id="MBB6229030.1"/>
    </source>
</evidence>
<accession>A0A841L9C8</accession>
<comment type="caution">
    <text evidence="1">The sequence shown here is derived from an EMBL/GenBank/DDBJ whole genome shotgun (WGS) entry which is preliminary data.</text>
</comment>
<dbReference type="EMBL" id="JACIIV010000030">
    <property type="protein sequence ID" value="MBB6229030.1"/>
    <property type="molecule type" value="Genomic_DNA"/>
</dbReference>
<keyword evidence="2" id="KW-1185">Reference proteome</keyword>
<dbReference type="AlphaFoldDB" id="A0A841L9C8"/>
<sequence length="41" mass="4274">MIRIDELEELDTVVGLFGTTLCDDVGGPPCVAVIVGIIVSN</sequence>
<name>A0A841L9C8_9SPHN</name>
<organism evidence="1 2">
    <name type="scientific">Polymorphobacter multimanifer</name>
    <dbReference type="NCBI Taxonomy" id="1070431"/>
    <lineage>
        <taxon>Bacteria</taxon>
        <taxon>Pseudomonadati</taxon>
        <taxon>Pseudomonadota</taxon>
        <taxon>Alphaproteobacteria</taxon>
        <taxon>Sphingomonadales</taxon>
        <taxon>Sphingosinicellaceae</taxon>
        <taxon>Polymorphobacter</taxon>
    </lineage>
</organism>